<dbReference type="PANTHER" id="PTHR21666">
    <property type="entry name" value="PEPTIDASE-RELATED"/>
    <property type="match status" value="1"/>
</dbReference>
<feature type="domain" description="Phage tail lysozyme" evidence="6">
    <location>
        <begin position="1162"/>
        <end position="1293"/>
    </location>
</feature>
<keyword evidence="3" id="KW-0472">Membrane</keyword>
<dbReference type="SUPFAM" id="SSF51261">
    <property type="entry name" value="Duplicated hybrid motif"/>
    <property type="match status" value="1"/>
</dbReference>
<feature type="domain" description="M23ase beta-sheet core" evidence="4">
    <location>
        <begin position="1036"/>
        <end position="1141"/>
    </location>
</feature>
<feature type="region of interest" description="Disordered" evidence="2">
    <location>
        <begin position="913"/>
        <end position="933"/>
    </location>
</feature>
<keyword evidence="3" id="KW-1133">Transmembrane helix</keyword>
<dbReference type="PANTHER" id="PTHR21666:SF270">
    <property type="entry name" value="MUREIN HYDROLASE ACTIVATOR ENVC"/>
    <property type="match status" value="1"/>
</dbReference>
<proteinExistence type="predicted"/>
<reference evidence="7 8" key="1">
    <citation type="submission" date="2024-06" db="EMBL/GenBank/DDBJ databases">
        <title>Lysinibacillus zambalefons sp. nov., a Novel Firmicute Isolated from the Poon Bato Zambales Hyperalkaline Spring.</title>
        <authorList>
            <person name="Aja J.A."/>
            <person name="Lazaro J.E.H."/>
            <person name="Llorin L.D."/>
            <person name="Lim K.R."/>
            <person name="Teodosio J."/>
            <person name="Dalisay D.S."/>
        </authorList>
    </citation>
    <scope>NUCLEOTIDE SEQUENCE [LARGE SCALE GENOMIC DNA]</scope>
    <source>
        <strain evidence="7 8">M3</strain>
    </source>
</reference>
<keyword evidence="8" id="KW-1185">Reference proteome</keyword>
<dbReference type="Proteomes" id="UP001478862">
    <property type="component" value="Unassembled WGS sequence"/>
</dbReference>
<dbReference type="InterPro" id="IPR041219">
    <property type="entry name" value="Phage_lysozyme2"/>
</dbReference>
<dbReference type="Pfam" id="PF10145">
    <property type="entry name" value="PhageMin_Tail"/>
    <property type="match status" value="1"/>
</dbReference>
<evidence type="ECO:0000313" key="8">
    <source>
        <dbReference type="Proteomes" id="UP001478862"/>
    </source>
</evidence>
<feature type="coiled-coil region" evidence="1">
    <location>
        <begin position="940"/>
        <end position="1001"/>
    </location>
</feature>
<dbReference type="InterPro" id="IPR010090">
    <property type="entry name" value="Phage_tape_meas"/>
</dbReference>
<sequence>MVNVRELSGLTTEYLEILNEFARMDNTLTEATALTNTAQIFTNISDLNAQESVNTLTAATLAFNIAKEDSIRIADTLNEVDNNYSVTTKDLALSMNKAAQSSKTYGVSLEQLVGYTTAVSAATRETGNVTGNSLKTIFSRMATLPKAQDAMAAVGVSVRNSSGEMRKIGDVINDLGSKWKSLSAEQQQNLLINVAGTYQQNRLAALMNNFKMATDSTTTAIESQGSAMREQEKYNQSLEGRLNRLDTAWTSFSKSAGDTVIYDGIVVATSALEKMTDSGNGVVSTIGLLPPVITVATVAVYAFSGSFRALTLRTYEQASATVAATGATGVFSGALVGLRTVAGLATVALKGLAIATGIGVAFSVVGVVIEKLTNVISDNIQKQEEFDTYLKNNASALTDNREAVENLITKYGELSSAKENGNAWDSTKEEEYLKVQQRLGELYPALISYTDASGQAHLKTSEEIKKEVDATNELIEAQNKVTLAKAVEEFDKFNEKVDGAWYDSFSNYIYGSLESQIKNQKQIIEAMQKNGVDTSEQEYELLKLEQQVVDTSDQIKGKMLEVANAVDEVKIEPSVAKDMENFLRGLDVSNLDSAQLKDFSTNFGKLQTQLQEAINNGDKKLYKETVDSINELAKSTNNADFKEFKTDFVELVNSISDGKNAIVDAEVEIDGLGNEAEGSKEQLSELASKMQDFKDVTEQMAGVSQSGVDALNDLIFQYDTLSNQVAGYTQQQLQDIYVKENLSAEEQRVKDVLDKRVAVMKELSGVYPDLLGKDDKAIALSDEKRKAIEEESKANEVLLKGYKLARDGKLSAEEQATLASATATRARIENIKKEIQALSILQTKLQEAYDDAMDSMKDEDPNSYTYGMKAARASTLLGQAQSQISNYTSELDDLQGSLNTNIGTIDSFNTAIENSSKSTNSNTKATKENNAEKEKSIWITDKYKQKLEELTLAIEKQQKIQSKHSDYSKEYKKSLEAQIKLEKEKLALQQKQAKAVQAQIASGKIQQVGSVSANSNGNIKGYTGKITSGYGERKDNHRGIDIAMDTGTRVDAPVSGKVIKAGSATSDTNGKKMDWTYGNLVVIEDKDGIRHLLAHLDSTLVKVGDQVEAGTQIGNSGNSGNTSGAHLHYEQNNSKGQTINPTATLNAIRSGGSSASSASSQQAIVWNYFKNKGLNDNAIAGLMGNIQQESSFNSSLVNKSTGASGIFQWLGGRKNGLQDYAKSIGKSWTDLQVQLDYAWKELNGSEKKALASLQRSDLSSSQHASEFERLYERSGGSQIAKRQDYANQYYNQYAGTNGGAGVGIDTSQQAIDQAKSDLNGLESDVLNTKDTIDNLNELLVKSNLSYYDHLIEGIDRSIQKSNILASQQSEYSKAYRDELEKETKHLKYKQDLLHNEANFIRNQLKRKDLSPALKDELTNQLSELSLSWWDVAESIKEVDNKIQNSKVESIIVKYEELRQIQDKAINNEKANIEELDTSSARYVKTLANINNAMREKQNSNRYELTQLTALVNGNKLSGEALESTRNRIEELTIGIKELQIAIQNGDYDILINIKTQSDEKVGLMDSAINQAEAIRKMFDEGSADYVKYTKIILEEYEKMAKQHLATRDALVEELKQRDITAERIKEVKKLITDEQLAYLNATLSIKDYTKQVEEANKSQLESIADKAINAYKEYIQERRDEHIKTLDDEIKRENEKHEQIIKNLNDEMDLFRKNVDEKLKLIDRQESQRSYDMEISDLEKERNDIQSQFDDLALDKSHEGKAKRKKLKEQLDEIDKQIEEKRHNREIELRKESLNDALEAKEEEVNEKIELQDKEHENVINKINREKEYWEKHYKDLLNDERKFAEMREAILSGHFEKVDAEFKKFADEMRATMPELADTLDDTMQAVGMTIRQNVIDNLEEALKLFKEFKDSQISTDDGSFNFNPNIDNGNGTQTSNGSLTQGDLQVLLGKFLYDNVSAQTSGKDKDAVRQMAEQLAEQGRKNGSTQFTKDDVNFNDSIKGLTQADIDSLYEYFDSNKGILGGKYDGFIEQFINSISGNKHEATNDGSLSKADMQVMLGKFIYEKIVPDKSLSANTKTALKAKADGIASQGRRSGSEIKDSVTFDSIKSTYSSAQVNQLKSFFDSNLGMIDNATTRDLMQKKIASLDTGGFMNWTGTGIDGKGGKAIIAHPHEIMLDKVDTKGFFNSINVMDKIMSSLSPILSKFTPPQKTTSVVSGDTYGDIKINFNIDKMNGDKNDLNKFNKMIDDDLLRRKGMRK</sequence>
<keyword evidence="1" id="KW-0175">Coiled coil</keyword>
<dbReference type="Pfam" id="PF01551">
    <property type="entry name" value="Peptidase_M23"/>
    <property type="match status" value="1"/>
</dbReference>
<feature type="region of interest" description="Disordered" evidence="2">
    <location>
        <begin position="1111"/>
        <end position="1139"/>
    </location>
</feature>
<evidence type="ECO:0000256" key="2">
    <source>
        <dbReference type="SAM" id="MobiDB-lite"/>
    </source>
</evidence>
<feature type="compositionally biased region" description="Polar residues" evidence="2">
    <location>
        <begin position="1130"/>
        <end position="1139"/>
    </location>
</feature>
<feature type="coiled-coil region" evidence="1">
    <location>
        <begin position="1657"/>
        <end position="1826"/>
    </location>
</feature>
<organism evidence="7 8">
    <name type="scientific">Lysinibacillus zambalensis</name>
    <dbReference type="NCBI Taxonomy" id="3160866"/>
    <lineage>
        <taxon>Bacteria</taxon>
        <taxon>Bacillati</taxon>
        <taxon>Bacillota</taxon>
        <taxon>Bacilli</taxon>
        <taxon>Bacillales</taxon>
        <taxon>Bacillaceae</taxon>
        <taxon>Lysinibacillus</taxon>
    </lineage>
</organism>
<feature type="compositionally biased region" description="Low complexity" evidence="2">
    <location>
        <begin position="1114"/>
        <end position="1124"/>
    </location>
</feature>
<evidence type="ECO:0000313" key="7">
    <source>
        <dbReference type="EMBL" id="MEQ6355269.1"/>
    </source>
</evidence>
<dbReference type="Pfam" id="PF18013">
    <property type="entry name" value="Phage_lysozyme2"/>
    <property type="match status" value="1"/>
</dbReference>
<evidence type="ECO:0000256" key="3">
    <source>
        <dbReference type="SAM" id="Phobius"/>
    </source>
</evidence>
<comment type="caution">
    <text evidence="7">The sequence shown here is derived from an EMBL/GenBank/DDBJ whole genome shotgun (WGS) entry which is preliminary data.</text>
</comment>
<feature type="transmembrane region" description="Helical" evidence="3">
    <location>
        <begin position="282"/>
        <end position="303"/>
    </location>
</feature>
<dbReference type="CDD" id="cd12797">
    <property type="entry name" value="M23_peptidase"/>
    <property type="match status" value="1"/>
</dbReference>
<dbReference type="RefSeq" id="WP_349659898.1">
    <property type="nucleotide sequence ID" value="NZ_JBEGDG010000007.1"/>
</dbReference>
<dbReference type="NCBIfam" id="TIGR01760">
    <property type="entry name" value="tape_meas_TP901"/>
    <property type="match status" value="1"/>
</dbReference>
<gene>
    <name evidence="7" type="ORF">ABNX05_11625</name>
</gene>
<evidence type="ECO:0000259" key="4">
    <source>
        <dbReference type="Pfam" id="PF01551"/>
    </source>
</evidence>
<evidence type="ECO:0000259" key="5">
    <source>
        <dbReference type="Pfam" id="PF10145"/>
    </source>
</evidence>
<feature type="coiled-coil region" evidence="1">
    <location>
        <begin position="662"/>
        <end position="689"/>
    </location>
</feature>
<accession>A0ABV1MTM9</accession>
<feature type="transmembrane region" description="Helical" evidence="3">
    <location>
        <begin position="347"/>
        <end position="369"/>
    </location>
</feature>
<dbReference type="InterPro" id="IPR016047">
    <property type="entry name" value="M23ase_b-sheet_dom"/>
</dbReference>
<dbReference type="EMBL" id="JBEGDG010000007">
    <property type="protein sequence ID" value="MEQ6355269.1"/>
    <property type="molecule type" value="Genomic_DNA"/>
</dbReference>
<evidence type="ECO:0000259" key="6">
    <source>
        <dbReference type="Pfam" id="PF18013"/>
    </source>
</evidence>
<dbReference type="InterPro" id="IPR050570">
    <property type="entry name" value="Cell_wall_metabolism_enzyme"/>
</dbReference>
<evidence type="ECO:0000256" key="1">
    <source>
        <dbReference type="SAM" id="Coils"/>
    </source>
</evidence>
<dbReference type="Gene3D" id="1.10.530.10">
    <property type="match status" value="1"/>
</dbReference>
<name>A0ABV1MTM9_9BACI</name>
<feature type="transmembrane region" description="Helical" evidence="3">
    <location>
        <begin position="318"/>
        <end position="338"/>
    </location>
</feature>
<keyword evidence="3" id="KW-0812">Transmembrane</keyword>
<feature type="coiled-coil region" evidence="1">
    <location>
        <begin position="1304"/>
        <end position="1338"/>
    </location>
</feature>
<protein>
    <submittedName>
        <fullName evidence="7">Phage tail tape measure protein</fullName>
    </submittedName>
</protein>
<dbReference type="InterPro" id="IPR011055">
    <property type="entry name" value="Dup_hybrid_motif"/>
</dbReference>
<feature type="compositionally biased region" description="Low complexity" evidence="2">
    <location>
        <begin position="913"/>
        <end position="924"/>
    </location>
</feature>
<feature type="domain" description="Phage tail tape measure protein" evidence="5">
    <location>
        <begin position="5"/>
        <end position="195"/>
    </location>
</feature>
<dbReference type="Gene3D" id="2.70.70.10">
    <property type="entry name" value="Glucose Permease (Domain IIA)"/>
    <property type="match status" value="1"/>
</dbReference>